<protein>
    <submittedName>
        <fullName evidence="9">O-glycosylation ligase, exosortase A system-associated</fullName>
    </submittedName>
</protein>
<feature type="domain" description="DUF5935" evidence="8">
    <location>
        <begin position="1"/>
        <end position="193"/>
    </location>
</feature>
<name>A0A931MK27_9SPHN</name>
<dbReference type="NCBIfam" id="TIGR03097">
    <property type="entry name" value="PEP_O_lig_1"/>
    <property type="match status" value="1"/>
</dbReference>
<keyword evidence="10" id="KW-1185">Reference proteome</keyword>
<dbReference type="InterPro" id="IPR017528">
    <property type="entry name" value="CHP03097O-antigen_lig-rel"/>
</dbReference>
<organism evidence="9 10">
    <name type="scientific">Novosphingobium aureum</name>
    <dbReference type="NCBI Taxonomy" id="2792964"/>
    <lineage>
        <taxon>Bacteria</taxon>
        <taxon>Pseudomonadati</taxon>
        <taxon>Pseudomonadota</taxon>
        <taxon>Alphaproteobacteria</taxon>
        <taxon>Sphingomonadales</taxon>
        <taxon>Sphingomonadaceae</taxon>
        <taxon>Novosphingobium</taxon>
    </lineage>
</organism>
<keyword evidence="4 6" id="KW-0472">Membrane</keyword>
<sequence>MLNLALTGFFLFLLILGTRRPFIWILCYLYIDIVAPQIISWGFLSQIPTSLIAFLAAFAGWLVFDDKRDSRFTWRQGVLIVLFVYCGITTLTADYPAEALEKWAWVWKALIFAIFLPFTLRTRLRIEAVALAMVLSASALIIDGGIKTAMGGGGYGALRIFVENNTGLYEGSILSTVAIAIIPLVAWLVRHGTIFPDSWPSRIFGAALVFACVLIPVGTQARTGLVCLAVLCLLYLRTARHKVLIIAGMALAGVVAVPFLPQSFVQRMDTIENHQADQSASTRLGVWKWTLGYVRDHPLGGGFEVYLSSRVSYDTVVTETTGALTTVTRQQVVEEGRAFHSSYFEMLGEQGYPGLALWLLLQISGLWQMEVLRRRYKTCKDPQEAWVAPLANALQLTHVAYLVGSLFVGIAFQPFILMLVGLQCGLWSYLKRIGQGRTGVPARSGAADEGAANDRSRRAPRTMRLGPESRSS</sequence>
<evidence type="ECO:0000256" key="2">
    <source>
        <dbReference type="ARBA" id="ARBA00022692"/>
    </source>
</evidence>
<reference evidence="9" key="1">
    <citation type="submission" date="2020-11" db="EMBL/GenBank/DDBJ databases">
        <title>Novosphingobium aureum sp. nov., a marine bacterium isolated from sediment of a salt flat.</title>
        <authorList>
            <person name="Yoo Y."/>
            <person name="Kim J.-J."/>
        </authorList>
    </citation>
    <scope>NUCLEOTIDE SEQUENCE</scope>
    <source>
        <strain evidence="9">YJ-S2-02</strain>
    </source>
</reference>
<gene>
    <name evidence="9" type="ORF">I5E68_01195</name>
</gene>
<dbReference type="InterPro" id="IPR051533">
    <property type="entry name" value="WaaL-like"/>
</dbReference>
<feature type="region of interest" description="Disordered" evidence="5">
    <location>
        <begin position="439"/>
        <end position="472"/>
    </location>
</feature>
<dbReference type="InterPro" id="IPR045979">
    <property type="entry name" value="DUF5935"/>
</dbReference>
<evidence type="ECO:0000313" key="10">
    <source>
        <dbReference type="Proteomes" id="UP000617634"/>
    </source>
</evidence>
<evidence type="ECO:0000256" key="4">
    <source>
        <dbReference type="ARBA" id="ARBA00023136"/>
    </source>
</evidence>
<dbReference type="PANTHER" id="PTHR37422:SF13">
    <property type="entry name" value="LIPOPOLYSACCHARIDE BIOSYNTHESIS PROTEIN PA4999-RELATED"/>
    <property type="match status" value="1"/>
</dbReference>
<accession>A0A931MK27</accession>
<dbReference type="AlphaFoldDB" id="A0A931MK27"/>
<comment type="subcellular location">
    <subcellularLocation>
        <location evidence="1">Membrane</location>
        <topology evidence="1">Multi-pass membrane protein</topology>
    </subcellularLocation>
</comment>
<evidence type="ECO:0000256" key="3">
    <source>
        <dbReference type="ARBA" id="ARBA00022989"/>
    </source>
</evidence>
<proteinExistence type="predicted"/>
<feature type="transmembrane region" description="Helical" evidence="6">
    <location>
        <begin position="168"/>
        <end position="188"/>
    </location>
</feature>
<keyword evidence="3 6" id="KW-1133">Transmembrane helix</keyword>
<feature type="domain" description="O-antigen ligase-related" evidence="7">
    <location>
        <begin position="208"/>
        <end position="359"/>
    </location>
</feature>
<dbReference type="GO" id="GO:0016020">
    <property type="term" value="C:membrane"/>
    <property type="evidence" value="ECO:0007669"/>
    <property type="project" value="UniProtKB-SubCell"/>
</dbReference>
<comment type="caution">
    <text evidence="9">The sequence shown here is derived from an EMBL/GenBank/DDBJ whole genome shotgun (WGS) entry which is preliminary data.</text>
</comment>
<evidence type="ECO:0000256" key="1">
    <source>
        <dbReference type="ARBA" id="ARBA00004141"/>
    </source>
</evidence>
<evidence type="ECO:0000259" key="8">
    <source>
        <dbReference type="Pfam" id="PF19358"/>
    </source>
</evidence>
<keyword evidence="9" id="KW-0436">Ligase</keyword>
<dbReference type="Proteomes" id="UP000617634">
    <property type="component" value="Unassembled WGS sequence"/>
</dbReference>
<feature type="transmembrane region" description="Helical" evidence="6">
    <location>
        <begin position="103"/>
        <end position="120"/>
    </location>
</feature>
<evidence type="ECO:0000313" key="9">
    <source>
        <dbReference type="EMBL" id="MBH0111566.1"/>
    </source>
</evidence>
<feature type="transmembrane region" description="Helical" evidence="6">
    <location>
        <begin position="243"/>
        <end position="260"/>
    </location>
</feature>
<keyword evidence="2 6" id="KW-0812">Transmembrane</keyword>
<evidence type="ECO:0000259" key="7">
    <source>
        <dbReference type="Pfam" id="PF04932"/>
    </source>
</evidence>
<dbReference type="EMBL" id="JADZGI010000001">
    <property type="protein sequence ID" value="MBH0111566.1"/>
    <property type="molecule type" value="Genomic_DNA"/>
</dbReference>
<feature type="transmembrane region" description="Helical" evidence="6">
    <location>
        <begin position="208"/>
        <end position="236"/>
    </location>
</feature>
<dbReference type="RefSeq" id="WP_197159999.1">
    <property type="nucleotide sequence ID" value="NZ_JADZGI010000001.1"/>
</dbReference>
<evidence type="ECO:0000256" key="5">
    <source>
        <dbReference type="SAM" id="MobiDB-lite"/>
    </source>
</evidence>
<dbReference type="InterPro" id="IPR007016">
    <property type="entry name" value="O-antigen_ligase-rel_domated"/>
</dbReference>
<dbReference type="GO" id="GO:0016874">
    <property type="term" value="F:ligase activity"/>
    <property type="evidence" value="ECO:0007669"/>
    <property type="project" value="UniProtKB-KW"/>
</dbReference>
<feature type="transmembrane region" description="Helical" evidence="6">
    <location>
        <begin position="410"/>
        <end position="430"/>
    </location>
</feature>
<feature type="transmembrane region" description="Helical" evidence="6">
    <location>
        <begin position="76"/>
        <end position="97"/>
    </location>
</feature>
<feature type="transmembrane region" description="Helical" evidence="6">
    <location>
        <begin position="43"/>
        <end position="64"/>
    </location>
</feature>
<evidence type="ECO:0000256" key="6">
    <source>
        <dbReference type="SAM" id="Phobius"/>
    </source>
</evidence>
<dbReference type="Pfam" id="PF19358">
    <property type="entry name" value="DUF5935"/>
    <property type="match status" value="1"/>
</dbReference>
<dbReference type="Pfam" id="PF04932">
    <property type="entry name" value="Wzy_C"/>
    <property type="match status" value="1"/>
</dbReference>
<dbReference type="PANTHER" id="PTHR37422">
    <property type="entry name" value="TEICHURONIC ACID BIOSYNTHESIS PROTEIN TUAE"/>
    <property type="match status" value="1"/>
</dbReference>